<accession>A0ABQ8JF57</accession>
<reference evidence="1 2" key="2">
    <citation type="journal article" date="2022" name="Mol. Biol. Evol.">
        <title>Comparative Genomics Reveals Insights into the Divergent Evolution of Astigmatic Mites and Household Pest Adaptations.</title>
        <authorList>
            <person name="Xiong Q."/>
            <person name="Wan A.T."/>
            <person name="Liu X."/>
            <person name="Fung C.S."/>
            <person name="Xiao X."/>
            <person name="Malainual N."/>
            <person name="Hou J."/>
            <person name="Wang L."/>
            <person name="Wang M."/>
            <person name="Yang K.Y."/>
            <person name="Cui Y."/>
            <person name="Leung E.L."/>
            <person name="Nong W."/>
            <person name="Shin S.K."/>
            <person name="Au S.W."/>
            <person name="Jeong K.Y."/>
            <person name="Chew F.T."/>
            <person name="Hui J.H."/>
            <person name="Leung T.F."/>
            <person name="Tungtrongchitr A."/>
            <person name="Zhong N."/>
            <person name="Liu Z."/>
            <person name="Tsui S.K."/>
        </authorList>
    </citation>
    <scope>NUCLEOTIDE SEQUENCE [LARGE SCALE GENOMIC DNA]</scope>
    <source>
        <strain evidence="1">Derp</strain>
    </source>
</reference>
<comment type="caution">
    <text evidence="1">The sequence shown here is derived from an EMBL/GenBank/DDBJ whole genome shotgun (WGS) entry which is preliminary data.</text>
</comment>
<sequence length="72" mass="8760">MLTTNIMAKKHKHNVNRQSFLLGKSQSRNFQKFENDETINKLLNNHFDIWYLREHYILDDVGKCFWIPYDSN</sequence>
<name>A0ABQ8JF57_DERPT</name>
<dbReference type="EMBL" id="NJHN03000044">
    <property type="protein sequence ID" value="KAH9421237.1"/>
    <property type="molecule type" value="Genomic_DNA"/>
</dbReference>
<dbReference type="Proteomes" id="UP000887458">
    <property type="component" value="Unassembled WGS sequence"/>
</dbReference>
<proteinExistence type="predicted"/>
<organism evidence="1 2">
    <name type="scientific">Dermatophagoides pteronyssinus</name>
    <name type="common">European house dust mite</name>
    <dbReference type="NCBI Taxonomy" id="6956"/>
    <lineage>
        <taxon>Eukaryota</taxon>
        <taxon>Metazoa</taxon>
        <taxon>Ecdysozoa</taxon>
        <taxon>Arthropoda</taxon>
        <taxon>Chelicerata</taxon>
        <taxon>Arachnida</taxon>
        <taxon>Acari</taxon>
        <taxon>Acariformes</taxon>
        <taxon>Sarcoptiformes</taxon>
        <taxon>Astigmata</taxon>
        <taxon>Psoroptidia</taxon>
        <taxon>Analgoidea</taxon>
        <taxon>Pyroglyphidae</taxon>
        <taxon>Dermatophagoidinae</taxon>
        <taxon>Dermatophagoides</taxon>
    </lineage>
</organism>
<gene>
    <name evidence="1" type="ORF">DERP_012810</name>
</gene>
<evidence type="ECO:0000313" key="2">
    <source>
        <dbReference type="Proteomes" id="UP000887458"/>
    </source>
</evidence>
<protein>
    <submittedName>
        <fullName evidence="1">Uncharacterized protein</fullName>
    </submittedName>
</protein>
<evidence type="ECO:0000313" key="1">
    <source>
        <dbReference type="EMBL" id="KAH9421237.1"/>
    </source>
</evidence>
<keyword evidence="2" id="KW-1185">Reference proteome</keyword>
<reference evidence="1 2" key="1">
    <citation type="journal article" date="2018" name="J. Allergy Clin. Immunol.">
        <title>High-quality assembly of Dermatophagoides pteronyssinus genome and transcriptome reveals a wide range of novel allergens.</title>
        <authorList>
            <person name="Liu X.Y."/>
            <person name="Yang K.Y."/>
            <person name="Wang M.Q."/>
            <person name="Kwok J.S."/>
            <person name="Zeng X."/>
            <person name="Yang Z."/>
            <person name="Xiao X.J."/>
            <person name="Lau C.P."/>
            <person name="Li Y."/>
            <person name="Huang Z.M."/>
            <person name="Ba J.G."/>
            <person name="Yim A.K."/>
            <person name="Ouyang C.Y."/>
            <person name="Ngai S.M."/>
            <person name="Chan T.F."/>
            <person name="Leung E.L."/>
            <person name="Liu L."/>
            <person name="Liu Z.G."/>
            <person name="Tsui S.K."/>
        </authorList>
    </citation>
    <scope>NUCLEOTIDE SEQUENCE [LARGE SCALE GENOMIC DNA]</scope>
    <source>
        <strain evidence="1">Derp</strain>
    </source>
</reference>